<gene>
    <name evidence="2" type="ORF">NX782_02045</name>
</gene>
<sequence>MTQTFKAGDKVEWHAAQGAVRGTVKKKLTAPTDIKGHHVAASEENPEYLVVSDETGAEAAHKPSALRKI</sequence>
<dbReference type="Gene3D" id="2.30.30.1060">
    <property type="match status" value="1"/>
</dbReference>
<accession>A0ABT2A1B7</accession>
<reference evidence="2 3" key="1">
    <citation type="submission" date="2022-08" db="EMBL/GenBank/DDBJ databases">
        <title>Reclassification of Massilia species as members of the genera Telluria, Duganella, Pseudoduganella, Mokoshia gen. nov. and Zemynaea gen. nov. using orthogonal and non-orthogonal genome-based approaches.</title>
        <authorList>
            <person name="Bowman J.P."/>
        </authorList>
    </citation>
    <scope>NUCLEOTIDE SEQUENCE [LARGE SCALE GENOMIC DNA]</scope>
    <source>
        <strain evidence="2 3">LMG 28164</strain>
    </source>
</reference>
<feature type="domain" description="Hypervirulence associated protein TUDOR" evidence="1">
    <location>
        <begin position="8"/>
        <end position="66"/>
    </location>
</feature>
<evidence type="ECO:0000313" key="2">
    <source>
        <dbReference type="EMBL" id="MCS0587981.1"/>
    </source>
</evidence>
<comment type="caution">
    <text evidence="2">The sequence shown here is derived from an EMBL/GenBank/DDBJ whole genome shotgun (WGS) entry which is preliminary data.</text>
</comment>
<evidence type="ECO:0000259" key="1">
    <source>
        <dbReference type="Pfam" id="PF11160"/>
    </source>
</evidence>
<proteinExistence type="predicted"/>
<organism evidence="2 3">
    <name type="scientific">Massilia norwichensis</name>
    <dbReference type="NCBI Taxonomy" id="1442366"/>
    <lineage>
        <taxon>Bacteria</taxon>
        <taxon>Pseudomonadati</taxon>
        <taxon>Pseudomonadota</taxon>
        <taxon>Betaproteobacteria</taxon>
        <taxon>Burkholderiales</taxon>
        <taxon>Oxalobacteraceae</taxon>
        <taxon>Telluria group</taxon>
        <taxon>Massilia</taxon>
    </lineage>
</organism>
<keyword evidence="3" id="KW-1185">Reference proteome</keyword>
<dbReference type="InterPro" id="IPR021331">
    <property type="entry name" value="Hva1_TUDOR"/>
</dbReference>
<protein>
    <submittedName>
        <fullName evidence="2">DUF2945 domain-containing protein</fullName>
    </submittedName>
</protein>
<name>A0ABT2A1B7_9BURK</name>
<dbReference type="Proteomes" id="UP001205560">
    <property type="component" value="Unassembled WGS sequence"/>
</dbReference>
<evidence type="ECO:0000313" key="3">
    <source>
        <dbReference type="Proteomes" id="UP001205560"/>
    </source>
</evidence>
<dbReference type="Pfam" id="PF11160">
    <property type="entry name" value="Hva1_TUDOR"/>
    <property type="match status" value="1"/>
</dbReference>
<dbReference type="EMBL" id="JANUGX010000002">
    <property type="protein sequence ID" value="MCS0587981.1"/>
    <property type="molecule type" value="Genomic_DNA"/>
</dbReference>
<dbReference type="RefSeq" id="WP_258843830.1">
    <property type="nucleotide sequence ID" value="NZ_JANUGX010000002.1"/>
</dbReference>